<evidence type="ECO:0000259" key="2">
    <source>
        <dbReference type="Pfam" id="PF00248"/>
    </source>
</evidence>
<dbReference type="PANTHER" id="PTHR11732">
    <property type="entry name" value="ALDO/KETO REDUCTASE"/>
    <property type="match status" value="1"/>
</dbReference>
<dbReference type="PROSITE" id="PS00062">
    <property type="entry name" value="ALDOKETO_REDUCTASE_2"/>
    <property type="match status" value="1"/>
</dbReference>
<dbReference type="EMBL" id="CAUEEQ010028353">
    <property type="protein sequence ID" value="CAJ0948368.1"/>
    <property type="molecule type" value="Genomic_DNA"/>
</dbReference>
<comment type="similarity">
    <text evidence="1">Belongs to the aldo/keto reductase family.</text>
</comment>
<evidence type="ECO:0000313" key="3">
    <source>
        <dbReference type="EMBL" id="CAJ0948368.1"/>
    </source>
</evidence>
<name>A0ABN9LUY7_9NEOB</name>
<dbReference type="SUPFAM" id="SSF51430">
    <property type="entry name" value="NAD(P)-linked oxidoreductase"/>
    <property type="match status" value="1"/>
</dbReference>
<dbReference type="InterPro" id="IPR036812">
    <property type="entry name" value="NAD(P)_OxRdtase_dom_sf"/>
</dbReference>
<comment type="caution">
    <text evidence="3">The sequence shown here is derived from an EMBL/GenBank/DDBJ whole genome shotgun (WGS) entry which is preliminary data.</text>
</comment>
<dbReference type="InterPro" id="IPR020471">
    <property type="entry name" value="AKR"/>
</dbReference>
<protein>
    <recommendedName>
        <fullName evidence="2">NADP-dependent oxidoreductase domain-containing protein</fullName>
    </recommendedName>
</protein>
<evidence type="ECO:0000313" key="4">
    <source>
        <dbReference type="Proteomes" id="UP001176940"/>
    </source>
</evidence>
<feature type="domain" description="NADP-dependent oxidoreductase" evidence="2">
    <location>
        <begin position="20"/>
        <end position="285"/>
    </location>
</feature>
<gene>
    <name evidence="3" type="ORF">RIMI_LOCUS12126021</name>
</gene>
<accession>A0ABN9LUY7</accession>
<keyword evidence="4" id="KW-1185">Reference proteome</keyword>
<dbReference type="Proteomes" id="UP001176940">
    <property type="component" value="Unassembled WGS sequence"/>
</dbReference>
<dbReference type="InterPro" id="IPR018170">
    <property type="entry name" value="Aldo/ket_reductase_CS"/>
</dbReference>
<evidence type="ECO:0000256" key="1">
    <source>
        <dbReference type="ARBA" id="ARBA00007905"/>
    </source>
</evidence>
<sequence length="363" mass="40635">MALTKQSRFTLNDGHKIPVVGLGTYAPQEFPKSMAEEAVKVALDVGYHHIDSALIYGNEVEVGRGINTKITDGTVKREDVYYSGKLWSTYQSPELVRHGLEKSLKDLRLDYLDLYLIDNPFEFKPGDDLWPTDENGKLIYHNTDIRDTWKAMEDCKEAGLVRSIGVSNFNHKQLELILNMPGLRHKPVCNQVECHIYNNQAKLLEFCKSHNIVLVAYGVLGSTREPNWTEETAPMLLEDPVLNAIAKKHGRTPAQVAMRHMLQRGIVVLAKSFKPERIKQNLEPVQEESREAERAQRWKTDSGSYPMFTLVTGIVGRWRAVCVTALQRPNSDAAAIRIVVGIAAASLSVKGPLLLSMSDASVA</sequence>
<dbReference type="Pfam" id="PF00248">
    <property type="entry name" value="Aldo_ket_red"/>
    <property type="match status" value="1"/>
</dbReference>
<dbReference type="PRINTS" id="PR00069">
    <property type="entry name" value="ALDKETRDTASE"/>
</dbReference>
<proteinExistence type="inferred from homology"/>
<dbReference type="Gene3D" id="3.20.20.100">
    <property type="entry name" value="NADP-dependent oxidoreductase domain"/>
    <property type="match status" value="1"/>
</dbReference>
<organism evidence="3 4">
    <name type="scientific">Ranitomeya imitator</name>
    <name type="common">mimic poison frog</name>
    <dbReference type="NCBI Taxonomy" id="111125"/>
    <lineage>
        <taxon>Eukaryota</taxon>
        <taxon>Metazoa</taxon>
        <taxon>Chordata</taxon>
        <taxon>Craniata</taxon>
        <taxon>Vertebrata</taxon>
        <taxon>Euteleostomi</taxon>
        <taxon>Amphibia</taxon>
        <taxon>Batrachia</taxon>
        <taxon>Anura</taxon>
        <taxon>Neobatrachia</taxon>
        <taxon>Hyloidea</taxon>
        <taxon>Dendrobatidae</taxon>
        <taxon>Dendrobatinae</taxon>
        <taxon>Ranitomeya</taxon>
    </lineage>
</organism>
<dbReference type="InterPro" id="IPR023210">
    <property type="entry name" value="NADP_OxRdtase_dom"/>
</dbReference>
<reference evidence="3" key="1">
    <citation type="submission" date="2023-07" db="EMBL/GenBank/DDBJ databases">
        <authorList>
            <person name="Stuckert A."/>
        </authorList>
    </citation>
    <scope>NUCLEOTIDE SEQUENCE</scope>
</reference>